<feature type="region of interest" description="Disordered" evidence="6">
    <location>
        <begin position="1"/>
        <end position="44"/>
    </location>
</feature>
<proteinExistence type="predicted"/>
<accession>A0A507B5A8</accession>
<evidence type="ECO:0000256" key="6">
    <source>
        <dbReference type="SAM" id="MobiDB-lite"/>
    </source>
</evidence>
<keyword evidence="2" id="KW-0813">Transport</keyword>
<evidence type="ECO:0000256" key="7">
    <source>
        <dbReference type="SAM" id="Phobius"/>
    </source>
</evidence>
<feature type="compositionally biased region" description="Basic and acidic residues" evidence="6">
    <location>
        <begin position="9"/>
        <end position="33"/>
    </location>
</feature>
<feature type="transmembrane region" description="Helical" evidence="7">
    <location>
        <begin position="339"/>
        <end position="361"/>
    </location>
</feature>
<evidence type="ECO:0000256" key="3">
    <source>
        <dbReference type="ARBA" id="ARBA00022692"/>
    </source>
</evidence>
<dbReference type="FunFam" id="1.20.1250.20:FF:000057">
    <property type="entry name" value="MFS general substrate transporter"/>
    <property type="match status" value="1"/>
</dbReference>
<feature type="transmembrane region" description="Helical" evidence="7">
    <location>
        <begin position="194"/>
        <end position="216"/>
    </location>
</feature>
<keyword evidence="10" id="KW-1185">Reference proteome</keyword>
<feature type="transmembrane region" description="Helical" evidence="7">
    <location>
        <begin position="135"/>
        <end position="154"/>
    </location>
</feature>
<dbReference type="PANTHER" id="PTHR43791:SF38">
    <property type="entry name" value="MAJOR FACILITATOR SUPERFAMILY (MFS) PROFILE DOMAIN-CONTAINING PROTEIN"/>
    <property type="match status" value="1"/>
</dbReference>
<dbReference type="Proteomes" id="UP000319257">
    <property type="component" value="Unassembled WGS sequence"/>
</dbReference>
<feature type="domain" description="Major facilitator superfamily (MFS) profile" evidence="8">
    <location>
        <begin position="59"/>
        <end position="492"/>
    </location>
</feature>
<keyword evidence="4 7" id="KW-1133">Transmembrane helix</keyword>
<comment type="subcellular location">
    <subcellularLocation>
        <location evidence="1">Membrane</location>
        <topology evidence="1">Multi-pass membrane protein</topology>
    </subcellularLocation>
</comment>
<feature type="transmembrane region" description="Helical" evidence="7">
    <location>
        <begin position="460"/>
        <end position="485"/>
    </location>
</feature>
<feature type="transmembrane region" description="Helical" evidence="7">
    <location>
        <begin position="373"/>
        <end position="392"/>
    </location>
</feature>
<dbReference type="Pfam" id="PF07690">
    <property type="entry name" value="MFS_1"/>
    <property type="match status" value="1"/>
</dbReference>
<evidence type="ECO:0000313" key="9">
    <source>
        <dbReference type="EMBL" id="TPX18305.1"/>
    </source>
</evidence>
<feature type="transmembrane region" description="Helical" evidence="7">
    <location>
        <begin position="95"/>
        <end position="114"/>
    </location>
</feature>
<dbReference type="InterPro" id="IPR011701">
    <property type="entry name" value="MFS"/>
</dbReference>
<dbReference type="EMBL" id="SKBQ01000119">
    <property type="protein sequence ID" value="TPX18305.1"/>
    <property type="molecule type" value="Genomic_DNA"/>
</dbReference>
<feature type="transmembrane region" description="Helical" evidence="7">
    <location>
        <begin position="160"/>
        <end position="182"/>
    </location>
</feature>
<name>A0A507B5A8_9PEZI</name>
<comment type="caution">
    <text evidence="9">The sequence shown here is derived from an EMBL/GenBank/DDBJ whole genome shotgun (WGS) entry which is preliminary data.</text>
</comment>
<gene>
    <name evidence="9" type="ORF">E0L32_011803</name>
</gene>
<feature type="transmembrane region" description="Helical" evidence="7">
    <location>
        <begin position="429"/>
        <end position="448"/>
    </location>
</feature>
<feature type="transmembrane region" description="Helical" evidence="7">
    <location>
        <begin position="398"/>
        <end position="417"/>
    </location>
</feature>
<dbReference type="InterPro" id="IPR020846">
    <property type="entry name" value="MFS_dom"/>
</dbReference>
<feature type="transmembrane region" description="Helical" evidence="7">
    <location>
        <begin position="307"/>
        <end position="327"/>
    </location>
</feature>
<protein>
    <recommendedName>
        <fullName evidence="8">Major facilitator superfamily (MFS) profile domain-containing protein</fullName>
    </recommendedName>
</protein>
<dbReference type="PANTHER" id="PTHR43791">
    <property type="entry name" value="PERMEASE-RELATED"/>
    <property type="match status" value="1"/>
</dbReference>
<keyword evidence="5 7" id="KW-0472">Membrane</keyword>
<keyword evidence="3 7" id="KW-0812">Transmembrane</keyword>
<evidence type="ECO:0000256" key="4">
    <source>
        <dbReference type="ARBA" id="ARBA00022989"/>
    </source>
</evidence>
<dbReference type="OrthoDB" id="2985014at2759"/>
<dbReference type="FunFam" id="1.20.1250.20:FF:000394">
    <property type="entry name" value="MFS general substrate transporter"/>
    <property type="match status" value="1"/>
</dbReference>
<evidence type="ECO:0000256" key="1">
    <source>
        <dbReference type="ARBA" id="ARBA00004141"/>
    </source>
</evidence>
<dbReference type="InterPro" id="IPR036259">
    <property type="entry name" value="MFS_trans_sf"/>
</dbReference>
<sequence length="492" mass="54132">MASYLPQSKQHESEHLEMPCKDDLESPDSDKAAEPVSTNGYVPDTEEEKKLVRKIDMYLLPMIFLMYLWSYMDRTNIGNAKVAGMTADLGMDSNQYSVTLVVFFVGYVVFEVPSNPAKLTIDRSMVLARTRPSRFLPTIMFLWGCVTVGMAFIHSYEALVGLRVVVGILEAGFAPGVLLTLSSWYKKAEQSKRFAVYISAAILSGAFGGLLGGAITEGLEGAHGLRGWRWLFIVEGVFLSTGTAAVSILAGFILLDFPANTKKFSARERELAIQRLLHDNDAQDSEDQHTPSHLEALKLALGNWRTWIFVVGYMAIVGSSTLSYFYPTLVQGLGYTSHMAQYMTIPIYVAAFVCTAVTGYFMDRIPQKRGLVLGCWMTVAMLCSVVICAVYSLKARYALLVIMASGLWASNGLALSYTSSSFSGASKEVRAITLAFVNAMGNLAQIYGAYLFPSKDAPKYLMGFGVISGLCFTGVLAYIALHIVLRKWPIKR</sequence>
<dbReference type="RefSeq" id="XP_031000016.1">
    <property type="nucleotide sequence ID" value="XM_031134573.1"/>
</dbReference>
<feature type="transmembrane region" description="Helical" evidence="7">
    <location>
        <begin position="228"/>
        <end position="255"/>
    </location>
</feature>
<dbReference type="GO" id="GO:0022857">
    <property type="term" value="F:transmembrane transporter activity"/>
    <property type="evidence" value="ECO:0007669"/>
    <property type="project" value="InterPro"/>
</dbReference>
<dbReference type="GO" id="GO:0016020">
    <property type="term" value="C:membrane"/>
    <property type="evidence" value="ECO:0007669"/>
    <property type="project" value="UniProtKB-SubCell"/>
</dbReference>
<evidence type="ECO:0000256" key="5">
    <source>
        <dbReference type="ARBA" id="ARBA00023136"/>
    </source>
</evidence>
<dbReference type="AlphaFoldDB" id="A0A507B5A8"/>
<evidence type="ECO:0000256" key="2">
    <source>
        <dbReference type="ARBA" id="ARBA00022448"/>
    </source>
</evidence>
<evidence type="ECO:0000259" key="8">
    <source>
        <dbReference type="PROSITE" id="PS50850"/>
    </source>
</evidence>
<dbReference type="SUPFAM" id="SSF103473">
    <property type="entry name" value="MFS general substrate transporter"/>
    <property type="match status" value="1"/>
</dbReference>
<evidence type="ECO:0000313" key="10">
    <source>
        <dbReference type="Proteomes" id="UP000319257"/>
    </source>
</evidence>
<dbReference type="PROSITE" id="PS50850">
    <property type="entry name" value="MFS"/>
    <property type="match status" value="1"/>
</dbReference>
<dbReference type="Gene3D" id="1.20.1250.20">
    <property type="entry name" value="MFS general substrate transporter like domains"/>
    <property type="match status" value="2"/>
</dbReference>
<feature type="transmembrane region" description="Helical" evidence="7">
    <location>
        <begin position="55"/>
        <end position="72"/>
    </location>
</feature>
<organism evidence="9 10">
    <name type="scientific">Thyridium curvatum</name>
    <dbReference type="NCBI Taxonomy" id="1093900"/>
    <lineage>
        <taxon>Eukaryota</taxon>
        <taxon>Fungi</taxon>
        <taxon>Dikarya</taxon>
        <taxon>Ascomycota</taxon>
        <taxon>Pezizomycotina</taxon>
        <taxon>Sordariomycetes</taxon>
        <taxon>Sordariomycetidae</taxon>
        <taxon>Thyridiales</taxon>
        <taxon>Thyridiaceae</taxon>
        <taxon>Thyridium</taxon>
    </lineage>
</organism>
<dbReference type="GeneID" id="41979250"/>
<reference evidence="9 10" key="1">
    <citation type="submission" date="2019-06" db="EMBL/GenBank/DDBJ databases">
        <title>Draft genome sequence of the filamentous fungus Phialemoniopsis curvata isolated from diesel fuel.</title>
        <authorList>
            <person name="Varaljay V.A."/>
            <person name="Lyon W.J."/>
            <person name="Crouch A.L."/>
            <person name="Drake C.E."/>
            <person name="Hollomon J.M."/>
            <person name="Nadeau L.J."/>
            <person name="Nunn H.S."/>
            <person name="Stevenson B.S."/>
            <person name="Bojanowski C.L."/>
            <person name="Crookes-Goodson W.J."/>
        </authorList>
    </citation>
    <scope>NUCLEOTIDE SEQUENCE [LARGE SCALE GENOMIC DNA]</scope>
    <source>
        <strain evidence="9 10">D216</strain>
    </source>
</reference>
<dbReference type="InParanoid" id="A0A507B5A8"/>